<dbReference type="Proteomes" id="UP000219353">
    <property type="component" value="Unassembled WGS sequence"/>
</dbReference>
<dbReference type="PANTHER" id="PTHR30469:SF12">
    <property type="entry name" value="MULTIDRUG RESISTANCE PROTEIN MDTA"/>
    <property type="match status" value="1"/>
</dbReference>
<dbReference type="RefSeq" id="WP_097111012.1">
    <property type="nucleotide sequence ID" value="NZ_OBEB01000003.1"/>
</dbReference>
<dbReference type="Gene3D" id="2.40.50.100">
    <property type="match status" value="1"/>
</dbReference>
<dbReference type="PANTHER" id="PTHR30469">
    <property type="entry name" value="MULTIDRUG RESISTANCE PROTEIN MDTA"/>
    <property type="match status" value="1"/>
</dbReference>
<comment type="similarity">
    <text evidence="1">Belongs to the membrane fusion protein (MFP) (TC 8.A.1) family.</text>
</comment>
<dbReference type="AlphaFoldDB" id="A0A285IVC9"/>
<proteinExistence type="inferred from homology"/>
<evidence type="ECO:0000259" key="3">
    <source>
        <dbReference type="Pfam" id="PF25967"/>
    </source>
</evidence>
<gene>
    <name evidence="4" type="ORF">SAMN06297280_1745</name>
</gene>
<evidence type="ECO:0000313" key="4">
    <source>
        <dbReference type="EMBL" id="SNY51066.1"/>
    </source>
</evidence>
<evidence type="ECO:0000256" key="1">
    <source>
        <dbReference type="ARBA" id="ARBA00009477"/>
    </source>
</evidence>
<protein>
    <submittedName>
        <fullName evidence="4">RND family efflux transporter, MFP subunit</fullName>
    </submittedName>
</protein>
<keyword evidence="5" id="KW-1185">Reference proteome</keyword>
<evidence type="ECO:0000256" key="2">
    <source>
        <dbReference type="SAM" id="Coils"/>
    </source>
</evidence>
<dbReference type="EMBL" id="OBEB01000003">
    <property type="protein sequence ID" value="SNY51066.1"/>
    <property type="molecule type" value="Genomic_DNA"/>
</dbReference>
<dbReference type="InterPro" id="IPR058627">
    <property type="entry name" value="MdtA-like_C"/>
</dbReference>
<dbReference type="GO" id="GO:0015562">
    <property type="term" value="F:efflux transmembrane transporter activity"/>
    <property type="evidence" value="ECO:0007669"/>
    <property type="project" value="TreeGrafter"/>
</dbReference>
<name>A0A285IVC9_9GAMM</name>
<dbReference type="Gene3D" id="2.40.30.170">
    <property type="match status" value="1"/>
</dbReference>
<sequence>MSSFFVKVILPLLVVVVAIAGAVGLSMLRQPPEKNDESRPAILVNAAVIEPDNIVYQISSQGMVTPKLETSLISEVNGRVVAVAEQFVAGGFFKKDDLLVTVEQSDYLTNVKAAQAALANAQAMLAEEKARVRVAEEEWRSFTDGTAPALGLRQPQLASALASVQSAEAELERARRDLARTEIRAPYDGMVRSRAANLGQFISRGTVLGSIVGTDVAEIRLPLTDTDMAFLAMPGAVESDNNKVTLSSTVAGQQLAWPAKLVRTEGILDERSRVIYVVAEVTDPYQRNSQGQPVLNFGRFVGATIVGTQAEQVVKVARHLLLPGNQVLVVDKDNTLQFRQVTVDRATSDFAYIQAGLEPTDQLALSAISNPLAGTVVRIAGETQADDETVQPTQLADAAAAKADNTDNVKGQ</sequence>
<accession>A0A285IVC9</accession>
<dbReference type="GO" id="GO:1990281">
    <property type="term" value="C:efflux pump complex"/>
    <property type="evidence" value="ECO:0007669"/>
    <property type="project" value="TreeGrafter"/>
</dbReference>
<dbReference type="Gene3D" id="2.40.420.20">
    <property type="match status" value="1"/>
</dbReference>
<dbReference type="SUPFAM" id="SSF111369">
    <property type="entry name" value="HlyD-like secretion proteins"/>
    <property type="match status" value="1"/>
</dbReference>
<dbReference type="Pfam" id="PF25967">
    <property type="entry name" value="RND-MFP_C"/>
    <property type="match status" value="1"/>
</dbReference>
<reference evidence="5" key="1">
    <citation type="submission" date="2017-09" db="EMBL/GenBank/DDBJ databases">
        <authorList>
            <person name="Varghese N."/>
            <person name="Submissions S."/>
        </authorList>
    </citation>
    <scope>NUCLEOTIDE SEQUENCE [LARGE SCALE GENOMIC DNA]</scope>
    <source>
        <strain evidence="5">CGMCC 1.12461</strain>
    </source>
</reference>
<organism evidence="4 5">
    <name type="scientific">Arsukibacterium tuosuense</name>
    <dbReference type="NCBI Taxonomy" id="1323745"/>
    <lineage>
        <taxon>Bacteria</taxon>
        <taxon>Pseudomonadati</taxon>
        <taxon>Pseudomonadota</taxon>
        <taxon>Gammaproteobacteria</taxon>
        <taxon>Chromatiales</taxon>
        <taxon>Chromatiaceae</taxon>
        <taxon>Arsukibacterium</taxon>
    </lineage>
</organism>
<dbReference type="InterPro" id="IPR006143">
    <property type="entry name" value="RND_pump_MFP"/>
</dbReference>
<dbReference type="Gene3D" id="1.10.287.470">
    <property type="entry name" value="Helix hairpin bin"/>
    <property type="match status" value="1"/>
</dbReference>
<feature type="coiled-coil region" evidence="2">
    <location>
        <begin position="111"/>
        <end position="184"/>
    </location>
</feature>
<evidence type="ECO:0000313" key="5">
    <source>
        <dbReference type="Proteomes" id="UP000219353"/>
    </source>
</evidence>
<feature type="domain" description="Multidrug resistance protein MdtA-like C-terminal permuted SH3" evidence="3">
    <location>
        <begin position="324"/>
        <end position="366"/>
    </location>
</feature>
<dbReference type="OrthoDB" id="5730196at2"/>
<dbReference type="NCBIfam" id="TIGR01730">
    <property type="entry name" value="RND_mfp"/>
    <property type="match status" value="1"/>
</dbReference>
<keyword evidence="2" id="KW-0175">Coiled coil</keyword>